<sequence>MQYISEPVQRLLDDSFEAFTKGSVDDAVAMLDAARREEKGTAELHDVFVVSCMRASIAAMCGERSLEGYMADASASPLSRPVLLYLEGVAAMTSGTSLQTASMKFEEALRVDKHFILARMGLAAVCFYMKDYKRSFSHYRAVLETVGSSAPGIVRVGLGLCAYRLGRMDAAVKWLERALAVNGEDVAALLSLLVVYLAQRRIKEVIDVVRRLQKVFPDNAMILLKTTDILYLRAVSQGRVKALAPSILHLLSEARPTARVEDAAIADYQEGRLLLALGDFTRARVLLESSMQVLPNCLAARVHYARLLFLLGRDVEAEQLLLRINAEHPNQKEVLQMLAAHASHLGLHERALECSKLLTESVAPGDVLSWTLAAWCSRLNSEESAKLLTHVLHIYEELGTPVPMKLRANKASMCGDIGTLQNILESELGEDFLSKPELPVNYVPIVYNMARLLETSDKVRACELYSYLVKHHPCFSYPYFRLYELAKAERCWRKAIMWMNLLRQAIPDEPRALVYICILFFEQRRYAAAMNILRLAKTRSCVVALALGQIYLRHAQQHSGDSYRFLELAKDRFHFALQKDKGNVLAAHGMACCLGLEGRHESCLLLLDRVGEIVPNCSYVRKHYEAHMANAKILSDSFKQAIDYLQRDPQRAPLQSSSLAFCLFCEGRYADAIAVQKKAVDELPSEPLLRFNLALLYCASFVASISQKQEQSVQEAKELRSFLTEGLNIAHEFIKIESESRRLSEAKKLLKQLCAYCVHHNDLSIPKVVANGHRAALEAERQDAEWCRVYNEHLEQKRMLEERRLADERQRREQEQQVAGEILEDFKELHGHRVPQVKNENEGFAESPAPWFSTSVPQDLVQGELRSMEDDDAVLFSGDNFAGGVSGAGEDKSDTANDGNI</sequence>
<dbReference type="Pfam" id="PF13432">
    <property type="entry name" value="TPR_16"/>
    <property type="match status" value="1"/>
</dbReference>
<keyword evidence="1" id="KW-0677">Repeat</keyword>
<dbReference type="SUPFAM" id="SSF48452">
    <property type="entry name" value="TPR-like"/>
    <property type="match status" value="3"/>
</dbReference>
<accession>A0A1G4I1S2</accession>
<dbReference type="InterPro" id="IPR019734">
    <property type="entry name" value="TPR_rpt"/>
</dbReference>
<dbReference type="PANTHER" id="PTHR14027:SF2">
    <property type="entry name" value="RNA POLYMERASE-ASSOCIATED PROTEIN CTR9 HOMOLOG"/>
    <property type="match status" value="1"/>
</dbReference>
<dbReference type="GO" id="GO:0016593">
    <property type="term" value="C:Cdc73/Paf1 complex"/>
    <property type="evidence" value="ECO:0007669"/>
    <property type="project" value="TreeGrafter"/>
</dbReference>
<gene>
    <name evidence="4" type="ORF">TEOVI_000845200</name>
</gene>
<dbReference type="GO" id="GO:0006368">
    <property type="term" value="P:transcription elongation by RNA polymerase II"/>
    <property type="evidence" value="ECO:0007669"/>
    <property type="project" value="TreeGrafter"/>
</dbReference>
<dbReference type="AlphaFoldDB" id="A0A1G4I1S2"/>
<comment type="caution">
    <text evidence="4">The sequence shown here is derived from an EMBL/GenBank/DDBJ whole genome shotgun (WGS) entry which is preliminary data.</text>
</comment>
<feature type="region of interest" description="Disordered" evidence="3">
    <location>
        <begin position="881"/>
        <end position="901"/>
    </location>
</feature>
<dbReference type="SMART" id="SM00028">
    <property type="entry name" value="TPR"/>
    <property type="match status" value="6"/>
</dbReference>
<organism evidence="4 5">
    <name type="scientific">Trypanosoma equiperdum</name>
    <dbReference type="NCBI Taxonomy" id="5694"/>
    <lineage>
        <taxon>Eukaryota</taxon>
        <taxon>Discoba</taxon>
        <taxon>Euglenozoa</taxon>
        <taxon>Kinetoplastea</taxon>
        <taxon>Metakinetoplastina</taxon>
        <taxon>Trypanosomatida</taxon>
        <taxon>Trypanosomatidae</taxon>
        <taxon>Trypanosoma</taxon>
    </lineage>
</organism>
<protein>
    <submittedName>
        <fullName evidence="4">RNA polymerase-associated protein CTR9, putative</fullName>
    </submittedName>
</protein>
<name>A0A1G4I1S2_TRYEQ</name>
<keyword evidence="5" id="KW-1185">Reference proteome</keyword>
<evidence type="ECO:0000313" key="4">
    <source>
        <dbReference type="EMBL" id="SCU65581.1"/>
    </source>
</evidence>
<evidence type="ECO:0000313" key="5">
    <source>
        <dbReference type="Proteomes" id="UP000195570"/>
    </source>
</evidence>
<dbReference type="GeneID" id="92382386"/>
<dbReference type="Pfam" id="PF14559">
    <property type="entry name" value="TPR_19"/>
    <property type="match status" value="1"/>
</dbReference>
<dbReference type="GO" id="GO:0006355">
    <property type="term" value="P:regulation of DNA-templated transcription"/>
    <property type="evidence" value="ECO:0007669"/>
    <property type="project" value="InterPro"/>
</dbReference>
<evidence type="ECO:0000256" key="3">
    <source>
        <dbReference type="SAM" id="MobiDB-lite"/>
    </source>
</evidence>
<dbReference type="GO" id="GO:0000993">
    <property type="term" value="F:RNA polymerase II complex binding"/>
    <property type="evidence" value="ECO:0007669"/>
    <property type="project" value="TreeGrafter"/>
</dbReference>
<dbReference type="VEuPathDB" id="TriTrypDB:TEOVI_000845200"/>
<proteinExistence type="predicted"/>
<evidence type="ECO:0000256" key="1">
    <source>
        <dbReference type="ARBA" id="ARBA00022737"/>
    </source>
</evidence>
<reference evidence="4" key="1">
    <citation type="submission" date="2016-09" db="EMBL/GenBank/DDBJ databases">
        <authorList>
            <person name="Hebert L."/>
            <person name="Moumen B."/>
        </authorList>
    </citation>
    <scope>NUCLEOTIDE SEQUENCE [LARGE SCALE GENOMIC DNA]</scope>
    <source>
        <strain evidence="4">OVI</strain>
    </source>
</reference>
<dbReference type="Gene3D" id="1.25.40.10">
    <property type="entry name" value="Tetratricopeptide repeat domain"/>
    <property type="match status" value="3"/>
</dbReference>
<evidence type="ECO:0000256" key="2">
    <source>
        <dbReference type="ARBA" id="ARBA00022803"/>
    </source>
</evidence>
<dbReference type="InterPro" id="IPR011990">
    <property type="entry name" value="TPR-like_helical_dom_sf"/>
</dbReference>
<dbReference type="RefSeq" id="XP_067077154.1">
    <property type="nucleotide sequence ID" value="XM_067221053.1"/>
</dbReference>
<dbReference type="PANTHER" id="PTHR14027">
    <property type="entry name" value="RNA POLYMERASE-ASSOCIATED PROTEIN CTR9"/>
    <property type="match status" value="1"/>
</dbReference>
<keyword evidence="2" id="KW-0802">TPR repeat</keyword>
<dbReference type="EMBL" id="CZPT02000349">
    <property type="protein sequence ID" value="SCU65581.1"/>
    <property type="molecule type" value="Genomic_DNA"/>
</dbReference>
<dbReference type="InterPro" id="IPR031101">
    <property type="entry name" value="Ctr9"/>
</dbReference>
<dbReference type="Proteomes" id="UP000195570">
    <property type="component" value="Unassembled WGS sequence"/>
</dbReference>